<protein>
    <submittedName>
        <fullName evidence="1">Uncharacterized protein</fullName>
    </submittedName>
</protein>
<comment type="caution">
    <text evidence="1">The sequence shown here is derived from an EMBL/GenBank/DDBJ whole genome shotgun (WGS) entry which is preliminary data.</text>
</comment>
<reference evidence="1" key="1">
    <citation type="submission" date="2020-08" db="EMBL/GenBank/DDBJ databases">
        <title>Multicomponent nature underlies the extraordinary mechanical properties of spider dragline silk.</title>
        <authorList>
            <person name="Kono N."/>
            <person name="Nakamura H."/>
            <person name="Mori M."/>
            <person name="Yoshida Y."/>
            <person name="Ohtoshi R."/>
            <person name="Malay A.D."/>
            <person name="Moran D.A.P."/>
            <person name="Tomita M."/>
            <person name="Numata K."/>
            <person name="Arakawa K."/>
        </authorList>
    </citation>
    <scope>NUCLEOTIDE SEQUENCE</scope>
</reference>
<name>A0A8X6NMB6_NEPPI</name>
<keyword evidence="2" id="KW-1185">Reference proteome</keyword>
<dbReference type="InterPro" id="IPR036397">
    <property type="entry name" value="RNaseH_sf"/>
</dbReference>
<dbReference type="InterPro" id="IPR012337">
    <property type="entry name" value="RNaseH-like_sf"/>
</dbReference>
<evidence type="ECO:0000313" key="1">
    <source>
        <dbReference type="EMBL" id="GFT20629.1"/>
    </source>
</evidence>
<accession>A0A8X6NMB6</accession>
<dbReference type="Gene3D" id="3.30.420.10">
    <property type="entry name" value="Ribonuclease H-like superfamily/Ribonuclease H"/>
    <property type="match status" value="1"/>
</dbReference>
<sequence length="104" mass="11905">MPPIYTNRWHIPTIANSNHTERNCVHCHIICLPQTKAGNTNMLLLIDYATLYVIATPSASLTPYTVTDEAFYHNIILRYGRLSMYLSDRGTAPIARHTEQFLQK</sequence>
<dbReference type="GO" id="GO:0003676">
    <property type="term" value="F:nucleic acid binding"/>
    <property type="evidence" value="ECO:0007669"/>
    <property type="project" value="InterPro"/>
</dbReference>
<proteinExistence type="predicted"/>
<dbReference type="SUPFAM" id="SSF53098">
    <property type="entry name" value="Ribonuclease H-like"/>
    <property type="match status" value="1"/>
</dbReference>
<gene>
    <name evidence="1" type="ORF">NPIL_81891</name>
</gene>
<dbReference type="AlphaFoldDB" id="A0A8X6NMB6"/>
<dbReference type="EMBL" id="BMAW01105715">
    <property type="protein sequence ID" value="GFT20629.1"/>
    <property type="molecule type" value="Genomic_DNA"/>
</dbReference>
<organism evidence="1 2">
    <name type="scientific">Nephila pilipes</name>
    <name type="common">Giant wood spider</name>
    <name type="synonym">Nephila maculata</name>
    <dbReference type="NCBI Taxonomy" id="299642"/>
    <lineage>
        <taxon>Eukaryota</taxon>
        <taxon>Metazoa</taxon>
        <taxon>Ecdysozoa</taxon>
        <taxon>Arthropoda</taxon>
        <taxon>Chelicerata</taxon>
        <taxon>Arachnida</taxon>
        <taxon>Araneae</taxon>
        <taxon>Araneomorphae</taxon>
        <taxon>Entelegynae</taxon>
        <taxon>Araneoidea</taxon>
        <taxon>Nephilidae</taxon>
        <taxon>Nephila</taxon>
    </lineage>
</organism>
<evidence type="ECO:0000313" key="2">
    <source>
        <dbReference type="Proteomes" id="UP000887013"/>
    </source>
</evidence>
<dbReference type="Proteomes" id="UP000887013">
    <property type="component" value="Unassembled WGS sequence"/>
</dbReference>